<keyword evidence="1" id="KW-1133">Transmembrane helix</keyword>
<protein>
    <submittedName>
        <fullName evidence="2">Uncharacterized protein DUF2834</fullName>
    </submittedName>
</protein>
<feature type="transmembrane region" description="Helical" evidence="1">
    <location>
        <begin position="41"/>
        <end position="59"/>
    </location>
</feature>
<dbReference type="InterPro" id="IPR021362">
    <property type="entry name" value="DUF2834"/>
</dbReference>
<organism evidence="2 3">
    <name type="scientific">Gemmobacter caeni</name>
    <dbReference type="NCBI Taxonomy" id="589035"/>
    <lineage>
        <taxon>Bacteria</taxon>
        <taxon>Pseudomonadati</taxon>
        <taxon>Pseudomonadota</taxon>
        <taxon>Alphaproteobacteria</taxon>
        <taxon>Rhodobacterales</taxon>
        <taxon>Paracoccaceae</taxon>
        <taxon>Gemmobacter</taxon>
    </lineage>
</organism>
<dbReference type="Proteomes" id="UP000244224">
    <property type="component" value="Unassembled WGS sequence"/>
</dbReference>
<sequence length="93" mass="9838">MSALRLLYLALTLAGAVAPLSQLLAGGLPAALARFTPGPSDMLITAIALALWAIAETWVRRNWLALIALPVTFLLGPGCGLPLYLFLRTAPVR</sequence>
<proteinExistence type="predicted"/>
<keyword evidence="1" id="KW-0472">Membrane</keyword>
<keyword evidence="3" id="KW-1185">Reference proteome</keyword>
<name>A0A2T6B6C0_9RHOB</name>
<feature type="transmembrane region" description="Helical" evidence="1">
    <location>
        <begin position="66"/>
        <end position="87"/>
    </location>
</feature>
<gene>
    <name evidence="2" type="ORF">C8N34_10384</name>
</gene>
<evidence type="ECO:0000313" key="2">
    <source>
        <dbReference type="EMBL" id="PTX51583.1"/>
    </source>
</evidence>
<dbReference type="RefSeq" id="WP_108128148.1">
    <property type="nucleotide sequence ID" value="NZ_QBKP01000003.1"/>
</dbReference>
<keyword evidence="1" id="KW-0812">Transmembrane</keyword>
<evidence type="ECO:0000313" key="3">
    <source>
        <dbReference type="Proteomes" id="UP000244224"/>
    </source>
</evidence>
<reference evidence="2 3" key="1">
    <citation type="submission" date="2018-04" db="EMBL/GenBank/DDBJ databases">
        <title>Genomic Encyclopedia of Archaeal and Bacterial Type Strains, Phase II (KMG-II): from individual species to whole genera.</title>
        <authorList>
            <person name="Goeker M."/>
        </authorList>
    </citation>
    <scope>NUCLEOTIDE SEQUENCE [LARGE SCALE GENOMIC DNA]</scope>
    <source>
        <strain evidence="2 3">DSM 21823</strain>
    </source>
</reference>
<evidence type="ECO:0000256" key="1">
    <source>
        <dbReference type="SAM" id="Phobius"/>
    </source>
</evidence>
<dbReference type="AlphaFoldDB" id="A0A2T6B6C0"/>
<dbReference type="EMBL" id="QBKP01000003">
    <property type="protein sequence ID" value="PTX51583.1"/>
    <property type="molecule type" value="Genomic_DNA"/>
</dbReference>
<dbReference type="Pfam" id="PF11196">
    <property type="entry name" value="DUF2834"/>
    <property type="match status" value="1"/>
</dbReference>
<accession>A0A2T6B6C0</accession>
<comment type="caution">
    <text evidence="2">The sequence shown here is derived from an EMBL/GenBank/DDBJ whole genome shotgun (WGS) entry which is preliminary data.</text>
</comment>